<keyword evidence="3" id="KW-1003">Cell membrane</keyword>
<dbReference type="EMBL" id="FNYK01000014">
    <property type="protein sequence ID" value="SEI64163.1"/>
    <property type="molecule type" value="Genomic_DNA"/>
</dbReference>
<keyword evidence="7 9" id="KW-1133">Transmembrane helix</keyword>
<evidence type="ECO:0000256" key="8">
    <source>
        <dbReference type="ARBA" id="ARBA00023136"/>
    </source>
</evidence>
<evidence type="ECO:0000256" key="4">
    <source>
        <dbReference type="ARBA" id="ARBA00022692"/>
    </source>
</evidence>
<dbReference type="InterPro" id="IPR036640">
    <property type="entry name" value="ABC1_TM_sf"/>
</dbReference>
<keyword evidence="6 12" id="KW-0067">ATP-binding</keyword>
<dbReference type="SUPFAM" id="SSF52540">
    <property type="entry name" value="P-loop containing nucleoside triphosphate hydrolases"/>
    <property type="match status" value="1"/>
</dbReference>
<dbReference type="InterPro" id="IPR011527">
    <property type="entry name" value="ABC1_TM_dom"/>
</dbReference>
<dbReference type="AlphaFoldDB" id="A0A1H6S7Z7"/>
<keyword evidence="8 9" id="KW-0472">Membrane</keyword>
<dbReference type="Proteomes" id="UP000183028">
    <property type="component" value="Unassembled WGS sequence"/>
</dbReference>
<evidence type="ECO:0000256" key="9">
    <source>
        <dbReference type="SAM" id="Phobius"/>
    </source>
</evidence>
<feature type="transmembrane region" description="Helical" evidence="9">
    <location>
        <begin position="366"/>
        <end position="386"/>
    </location>
</feature>
<dbReference type="InterPro" id="IPR027417">
    <property type="entry name" value="P-loop_NTPase"/>
</dbReference>
<feature type="domain" description="ABC transmembrane type-1" evidence="11">
    <location>
        <begin position="264"/>
        <end position="506"/>
    </location>
</feature>
<keyword evidence="13" id="KW-1185">Reference proteome</keyword>
<dbReference type="PROSITE" id="PS00211">
    <property type="entry name" value="ABC_TRANSPORTER_1"/>
    <property type="match status" value="1"/>
</dbReference>
<protein>
    <submittedName>
        <fullName evidence="12">ATP-binding cassette, subfamily B</fullName>
    </submittedName>
</protein>
<keyword evidence="5" id="KW-0547">Nucleotide-binding</keyword>
<feature type="transmembrane region" description="Helical" evidence="9">
    <location>
        <begin position="443"/>
        <end position="466"/>
    </location>
</feature>
<dbReference type="GO" id="GO:0015421">
    <property type="term" value="F:ABC-type oligopeptide transporter activity"/>
    <property type="evidence" value="ECO:0007669"/>
    <property type="project" value="TreeGrafter"/>
</dbReference>
<dbReference type="FunFam" id="3.40.50.300:FF:000854">
    <property type="entry name" value="Multidrug ABC transporter ATP-binding protein"/>
    <property type="match status" value="1"/>
</dbReference>
<feature type="transmembrane region" description="Helical" evidence="9">
    <location>
        <begin position="334"/>
        <end position="354"/>
    </location>
</feature>
<accession>A0A1H6S7Z7</accession>
<name>A0A1H6S7Z7_9FIRM</name>
<evidence type="ECO:0000259" key="10">
    <source>
        <dbReference type="PROSITE" id="PS50893"/>
    </source>
</evidence>
<dbReference type="GO" id="GO:0016887">
    <property type="term" value="F:ATP hydrolysis activity"/>
    <property type="evidence" value="ECO:0007669"/>
    <property type="project" value="InterPro"/>
</dbReference>
<feature type="domain" description="ABC transporter" evidence="10">
    <location>
        <begin position="541"/>
        <end position="778"/>
    </location>
</feature>
<evidence type="ECO:0000256" key="3">
    <source>
        <dbReference type="ARBA" id="ARBA00022475"/>
    </source>
</evidence>
<dbReference type="Gene3D" id="1.20.1560.10">
    <property type="entry name" value="ABC transporter type 1, transmembrane domain"/>
    <property type="match status" value="1"/>
</dbReference>
<feature type="transmembrane region" description="Helical" evidence="9">
    <location>
        <begin position="267"/>
        <end position="285"/>
    </location>
</feature>
<dbReference type="GO" id="GO:0005524">
    <property type="term" value="F:ATP binding"/>
    <property type="evidence" value="ECO:0007669"/>
    <property type="project" value="UniProtKB-KW"/>
</dbReference>
<dbReference type="SUPFAM" id="SSF90123">
    <property type="entry name" value="ABC transporter transmembrane region"/>
    <property type="match status" value="1"/>
</dbReference>
<dbReference type="InterPro" id="IPR003593">
    <property type="entry name" value="AAA+_ATPase"/>
</dbReference>
<evidence type="ECO:0000313" key="13">
    <source>
        <dbReference type="Proteomes" id="UP000183028"/>
    </source>
</evidence>
<dbReference type="eggNOG" id="COG1132">
    <property type="taxonomic scope" value="Bacteria"/>
</dbReference>
<comment type="subcellular location">
    <subcellularLocation>
        <location evidence="1">Cell membrane</location>
        <topology evidence="1">Multi-pass membrane protein</topology>
    </subcellularLocation>
</comment>
<proteinExistence type="predicted"/>
<dbReference type="STRING" id="322505.SAMN04487836_10720"/>
<reference evidence="13" key="1">
    <citation type="submission" date="2016-10" db="EMBL/GenBank/DDBJ databases">
        <authorList>
            <person name="Varghese N."/>
        </authorList>
    </citation>
    <scope>NUCLEOTIDE SEQUENCE [LARGE SCALE GENOMIC DNA]</scope>
    <source>
        <strain evidence="13">DSM 20406</strain>
    </source>
</reference>
<evidence type="ECO:0000256" key="6">
    <source>
        <dbReference type="ARBA" id="ARBA00022840"/>
    </source>
</evidence>
<dbReference type="Pfam" id="PF00005">
    <property type="entry name" value="ABC_tran"/>
    <property type="match status" value="1"/>
</dbReference>
<dbReference type="InterPro" id="IPR039421">
    <property type="entry name" value="Type_1_exporter"/>
</dbReference>
<evidence type="ECO:0000259" key="11">
    <source>
        <dbReference type="PROSITE" id="PS50929"/>
    </source>
</evidence>
<evidence type="ECO:0000256" key="7">
    <source>
        <dbReference type="ARBA" id="ARBA00022989"/>
    </source>
</evidence>
<dbReference type="InterPro" id="IPR017871">
    <property type="entry name" value="ABC_transporter-like_CS"/>
</dbReference>
<gene>
    <name evidence="12" type="ORF">SAMN04487834_10146</name>
</gene>
<dbReference type="PROSITE" id="PS50929">
    <property type="entry name" value="ABC_TM1F"/>
    <property type="match status" value="1"/>
</dbReference>
<feature type="transmembrane region" description="Helical" evidence="9">
    <location>
        <begin position="486"/>
        <end position="504"/>
    </location>
</feature>
<dbReference type="Pfam" id="PF00664">
    <property type="entry name" value="ABC_membrane"/>
    <property type="match status" value="1"/>
</dbReference>
<dbReference type="CDD" id="cd18548">
    <property type="entry name" value="ABC_6TM_Tm287_like"/>
    <property type="match status" value="1"/>
</dbReference>
<dbReference type="GO" id="GO:0005886">
    <property type="term" value="C:plasma membrane"/>
    <property type="evidence" value="ECO:0007669"/>
    <property type="project" value="UniProtKB-SubCell"/>
</dbReference>
<evidence type="ECO:0000256" key="2">
    <source>
        <dbReference type="ARBA" id="ARBA00022448"/>
    </source>
</evidence>
<dbReference type="GO" id="GO:0090374">
    <property type="term" value="P:oligopeptide export from mitochondrion"/>
    <property type="evidence" value="ECO:0007669"/>
    <property type="project" value="TreeGrafter"/>
</dbReference>
<evidence type="ECO:0000313" key="12">
    <source>
        <dbReference type="EMBL" id="SEI64163.1"/>
    </source>
</evidence>
<dbReference type="PANTHER" id="PTHR43394">
    <property type="entry name" value="ATP-DEPENDENT PERMEASE MDL1, MITOCHONDRIAL"/>
    <property type="match status" value="1"/>
</dbReference>
<dbReference type="PROSITE" id="PS50893">
    <property type="entry name" value="ABC_TRANSPORTER_2"/>
    <property type="match status" value="1"/>
</dbReference>
<dbReference type="Gene3D" id="3.40.50.300">
    <property type="entry name" value="P-loop containing nucleotide triphosphate hydrolases"/>
    <property type="match status" value="1"/>
</dbReference>
<evidence type="ECO:0000256" key="1">
    <source>
        <dbReference type="ARBA" id="ARBA00004651"/>
    </source>
</evidence>
<keyword evidence="4 9" id="KW-0812">Transmembrane</keyword>
<dbReference type="InterPro" id="IPR003439">
    <property type="entry name" value="ABC_transporter-like_ATP-bd"/>
</dbReference>
<organism evidence="12 13">
    <name type="scientific">Sharpea azabuensis</name>
    <dbReference type="NCBI Taxonomy" id="322505"/>
    <lineage>
        <taxon>Bacteria</taxon>
        <taxon>Bacillati</taxon>
        <taxon>Bacillota</taxon>
        <taxon>Erysipelotrichia</taxon>
        <taxon>Erysipelotrichales</taxon>
        <taxon>Coprobacillaceae</taxon>
        <taxon>Sharpea</taxon>
    </lineage>
</organism>
<dbReference type="PANTHER" id="PTHR43394:SF1">
    <property type="entry name" value="ATP-BINDING CASSETTE SUB-FAMILY B MEMBER 10, MITOCHONDRIAL"/>
    <property type="match status" value="1"/>
</dbReference>
<dbReference type="RefSeq" id="WP_074731663.1">
    <property type="nucleotide sequence ID" value="NZ_FNYK01000014.1"/>
</dbReference>
<sequence length="788" mass="87533">MFRLRKYFKKYWALFLIAIVMILGQAASELALPDYMSNIVSNGIQAGGFKDAVSDVLTRDTYHHILLFANEKEQTVIKRSYRYTKEEKLDSDIKKTFPKAKNIYVLKDDINHDELNKAMLKSMLIVSSIEDMDKNSESYKKLMGQLTASVASFRQKYEQAYNSYQANKNNLPETTRQASETKLAAMKTQLQMMEEKVKEGDVFYFIGAMPEDSRNKMFDSIDKQMKTMGNSTMNIAGGNAVKSEYKRLGANTDDIQNAYVFQAGVKMLVIALLGAVASIAAAFFASKTGAAIARDLRLDLFKKVESFSTHEMDQFSTASLITRSTNDITQIQQVVVMFIRLVCFAPVLGLGAFVRAIQQSKSMTGVIGLVLIVILGVLGVTFSIVLPKFKIIQSLIDKLNLAMRENLSGVLVIRAFGNEKEAERRFDVSNTDLTKVNLFVNRVMISLMPIMMFIMNAVTLAIVYVGAKQIDLGHIQIGQMMAFLQYGMMIIMGFLMIAMIAIMLPRASISAKRIADVLETENSIVEPAHPEAFPDDQRGVVTFDHVSFAYPGSEENVLSDISFTAKPGQTTAFIGSTGSGKSTLINLVPRFYDTTSGHVYVDGVDVRNASIHELRSKLGIVPQKANLFSGDVRSTLQYGASNASDEDLERALEISQSKEFVDKLPGGLDHEIAAGGTNVSGGQRQRLAIARALAKNPEILIFDDSFSALDFKTDAKLRKELNEMCQKEHNTVLLVGQRIASIMHADQIIVLDEGRMVGKGTHDELMKTCDVYQQIAYSQLSKEELENE</sequence>
<dbReference type="SMART" id="SM00382">
    <property type="entry name" value="AAA"/>
    <property type="match status" value="1"/>
</dbReference>
<evidence type="ECO:0000256" key="5">
    <source>
        <dbReference type="ARBA" id="ARBA00022741"/>
    </source>
</evidence>
<dbReference type="OrthoDB" id="9770415at2"/>
<keyword evidence="2" id="KW-0813">Transport</keyword>